<reference evidence="3" key="2">
    <citation type="submission" date="2023-07" db="EMBL/GenBank/DDBJ databases">
        <title>Genome mining of underrepresented organisms for secondary metabolites.</title>
        <authorList>
            <person name="D'Agostino P.M."/>
        </authorList>
    </citation>
    <scope>NUCLEOTIDE SEQUENCE [LARGE SCALE GENOMIC DNA]</scope>
    <source>
        <strain evidence="3">WS4403</strain>
    </source>
</reference>
<reference evidence="2 3" key="1">
    <citation type="submission" date="2021-03" db="EMBL/GenBank/DDBJ databases">
        <authorList>
            <person name="D'Agostino P."/>
            <person name="Huntemann M."/>
            <person name="Clum A."/>
            <person name="Spunde A."/>
            <person name="Palaniappan K."/>
            <person name="Ritter S."/>
            <person name="Mikhailova N."/>
            <person name="Chen I.-M."/>
            <person name="Stamatis D."/>
            <person name="Reddy T."/>
            <person name="O'Malley R."/>
            <person name="Daum C."/>
            <person name="Shapiro N."/>
            <person name="Ivanova N."/>
            <person name="Kyrpides N."/>
            <person name="Woyke T."/>
        </authorList>
    </citation>
    <scope>NUCLEOTIDE SEQUENCE [LARGE SCALE GENOMIC DNA]</scope>
    <source>
        <strain evidence="2 3">WS4403</strain>
    </source>
</reference>
<evidence type="ECO:0000313" key="2">
    <source>
        <dbReference type="EMBL" id="MBP2170333.1"/>
    </source>
</evidence>
<organism evidence="2 3">
    <name type="scientific">Winslowiella toletana</name>
    <dbReference type="NCBI Taxonomy" id="92490"/>
    <lineage>
        <taxon>Bacteria</taxon>
        <taxon>Pseudomonadati</taxon>
        <taxon>Pseudomonadota</taxon>
        <taxon>Gammaproteobacteria</taxon>
        <taxon>Enterobacterales</taxon>
        <taxon>Erwiniaceae</taxon>
        <taxon>Winslowiella</taxon>
    </lineage>
</organism>
<feature type="compositionally biased region" description="Polar residues" evidence="1">
    <location>
        <begin position="105"/>
        <end position="120"/>
    </location>
</feature>
<accession>A0ABS4PCG2</accession>
<dbReference type="RefSeq" id="WP_017799241.1">
    <property type="nucleotide sequence ID" value="NZ_JAGGMQ010000001.1"/>
</dbReference>
<protein>
    <submittedName>
        <fullName evidence="2">Uncharacterized protein</fullName>
    </submittedName>
</protein>
<dbReference type="EMBL" id="JAGGMQ010000001">
    <property type="protein sequence ID" value="MBP2170333.1"/>
    <property type="molecule type" value="Genomic_DNA"/>
</dbReference>
<evidence type="ECO:0000256" key="1">
    <source>
        <dbReference type="SAM" id="MobiDB-lite"/>
    </source>
</evidence>
<keyword evidence="3" id="KW-1185">Reference proteome</keyword>
<name>A0ABS4PCG2_9GAMM</name>
<dbReference type="Proteomes" id="UP001195624">
    <property type="component" value="Unassembled WGS sequence"/>
</dbReference>
<feature type="region of interest" description="Disordered" evidence="1">
    <location>
        <begin position="105"/>
        <end position="124"/>
    </location>
</feature>
<comment type="caution">
    <text evidence="2">The sequence shown here is derived from an EMBL/GenBank/DDBJ whole genome shotgun (WGS) entry which is preliminary data.</text>
</comment>
<sequence>MDPTQKRDIVQVTTSGASTLTTSIKTTSKSLMPPPGAVGNTSLAKDISVRPETPSAHTAAAPFISYTQSADIHAKPDKLSELQAFASQSAQLQQPQLPEEIKSISNIDQQQQTPLRSVTSEPKKNVQDYVKNTPAAKTLQDANGKLAEALKMGLQKGSVSEVAVSQRISASTSEARKIPVSPQSDFNQLTLSQQQENAINMAKVYLASTVSCLIKLPVIYQSVAGLQVFSSGLELGNQDNREIFPDALLIRKEESKIIVGLRTAGTDSDYTTVTNNPAELLKRIPQHILGVKDGEEICAIFQPATTNYIEAGMKSYAGLVKSELKHAKAARENPSWAKTYWAILDSSYKTCNELAAKFAKPGTAGMIFRKSLFRTMEKHLQQQPESCFNITALVLEIFGLPEPELLHALNDNMLGLFCSDSGAANRLGCIGEWLYSLATWLPDDQIFILDKAVKDVLSILEPKKSLQEGLTEEEKYKHQVEQKKEIPDFAREVFKMVRKHISRGMEEESITRDETRNKIITLCNRFDEALKKSNFSSEVQYHARENLLPFIIITKSTDDFIKESLPVLKSNYNKTIHSLKNPTYKNEYGITDSLLALFISSSLPFPDQWSEYITNFYFTVINELGQTGDLPFACIELIEYTNIRFSPERAKEILTSFIGKYIKANNTIRTLSALMVKTLSDDELANTIYKAKSDKLAIENFINIWQKIEYFNSTNKNISEETCFIHNQSGIFPVHKNKINNVAGTKLDHKDGIRTIEKINNIVKIVITNKDCTPILVERLCSLSQAIQKEELIKSIVNISLQAEGNKAGNITSLNNRLQENVDSRLAILTRKKNHTACNQLLRNLSLIQIRLLEHTVSSYAIILRENLIRNLSAIGELKEITMPLVKLKIWLTDNRTAQTEVETEEKNRTFLEIIAQVVEKSKIDAIRETLLKTAFGSIPIDLLLRRLAESSKKKINLSRFELFTDIVNRQMLMTPDSGNPGTSKMPEPLNDKQLQALTTFLTSSPDAWKIFVNAYNKSPGKTEWIMEPKCFLNASPEVQEVMLGFLVDKVSTETVGWINQYLDKIESWLIPPLKNAPMLNLESSLFRICNCMQKISHHELPELVIRIFKLSNTIMAGKVKPTISVSLNGSLHMILKRIETTSVEIHEQLSMQYETLLKPDQSLAQEFRTTPDNTPRSNYRMEQMEQIQQNPNTTTVKETQILNDGQEKPRITRTIYVDKMWERYISNKDLTEPLNKAISKLETGENDHELNTHKYNKGVFSFDVCLGWGGRGVTRGVAFIGPRNDIYIIKIGNHREVEIEANKYSHMEKSYIYTLINKPELNSRILSYDKEKEQYIPISKEEYFKQK</sequence>
<gene>
    <name evidence="2" type="ORF">J2125_003525</name>
</gene>
<proteinExistence type="predicted"/>
<evidence type="ECO:0000313" key="3">
    <source>
        <dbReference type="Proteomes" id="UP001195624"/>
    </source>
</evidence>